<dbReference type="EMBL" id="ML992679">
    <property type="protein sequence ID" value="KAF2210950.1"/>
    <property type="molecule type" value="Genomic_DNA"/>
</dbReference>
<name>A0A6A6FBY0_9PEZI</name>
<organism evidence="1 2">
    <name type="scientific">Cercospora zeae-maydis SCOH1-5</name>
    <dbReference type="NCBI Taxonomy" id="717836"/>
    <lineage>
        <taxon>Eukaryota</taxon>
        <taxon>Fungi</taxon>
        <taxon>Dikarya</taxon>
        <taxon>Ascomycota</taxon>
        <taxon>Pezizomycotina</taxon>
        <taxon>Dothideomycetes</taxon>
        <taxon>Dothideomycetidae</taxon>
        <taxon>Mycosphaerellales</taxon>
        <taxon>Mycosphaerellaceae</taxon>
        <taxon>Cercospora</taxon>
    </lineage>
</organism>
<evidence type="ECO:0000313" key="2">
    <source>
        <dbReference type="Proteomes" id="UP000799539"/>
    </source>
</evidence>
<dbReference type="OrthoDB" id="412402at2759"/>
<dbReference type="AlphaFoldDB" id="A0A6A6FBY0"/>
<proteinExistence type="predicted"/>
<dbReference type="Proteomes" id="UP000799539">
    <property type="component" value="Unassembled WGS sequence"/>
</dbReference>
<protein>
    <submittedName>
        <fullName evidence="1">Uncharacterized protein</fullName>
    </submittedName>
</protein>
<accession>A0A6A6FBY0</accession>
<dbReference type="Pfam" id="PF12224">
    <property type="entry name" value="Amidoligase_2"/>
    <property type="match status" value="1"/>
</dbReference>
<sequence length="495" mass="55130">MESLQLTMGIELEFAVVCKADAFANITGVTSLQAPTNLSAAQAIQHFLKQAGIASHLFHEVPDEAPYDTWVVDSDGMVFTPAEEAAVPAGWERHHIELQSRVFSLRDDWAAEIRRVTEVLSMMRSNYHCAIISNPSAGFHVHMGNGPRLVPFPTAKRIAQLFTAFESRLDQMHAATRILAPGLDIEPFDCEPETAFWCAPPSFFHWNFNADKQVLPLDDRIHHPGKENVFNWTQRIENSANYERLADLNLVESVCGDKSGHHAALNFENCEEIGHLGDAIVKRTIEFRQHIGTVDFRTIVSWMAFLGRAVRFCHVADDPDFIFLLTKATDTDFTLARLLAALGCGNDLINHFHRMDEGEEISCSRQSSPEVSNAAFIDNPMAADLIARNDDEQSEEYEWSTIVQMCGTKFDSGYYGLDPTAAALPLELADVQHLLGVAMAKAQLQCIHENTVLQPESVARASVFGLLAKIYARLDNALDTRPAVEAEYEAWASQD</sequence>
<evidence type="ECO:0000313" key="1">
    <source>
        <dbReference type="EMBL" id="KAF2210950.1"/>
    </source>
</evidence>
<reference evidence="1" key="1">
    <citation type="journal article" date="2020" name="Stud. Mycol.">
        <title>101 Dothideomycetes genomes: a test case for predicting lifestyles and emergence of pathogens.</title>
        <authorList>
            <person name="Haridas S."/>
            <person name="Albert R."/>
            <person name="Binder M."/>
            <person name="Bloem J."/>
            <person name="Labutti K."/>
            <person name="Salamov A."/>
            <person name="Andreopoulos B."/>
            <person name="Baker S."/>
            <person name="Barry K."/>
            <person name="Bills G."/>
            <person name="Bluhm B."/>
            <person name="Cannon C."/>
            <person name="Castanera R."/>
            <person name="Culley D."/>
            <person name="Daum C."/>
            <person name="Ezra D."/>
            <person name="Gonzalez J."/>
            <person name="Henrissat B."/>
            <person name="Kuo A."/>
            <person name="Liang C."/>
            <person name="Lipzen A."/>
            <person name="Lutzoni F."/>
            <person name="Magnuson J."/>
            <person name="Mondo S."/>
            <person name="Nolan M."/>
            <person name="Ohm R."/>
            <person name="Pangilinan J."/>
            <person name="Park H.-J."/>
            <person name="Ramirez L."/>
            <person name="Alfaro M."/>
            <person name="Sun H."/>
            <person name="Tritt A."/>
            <person name="Yoshinaga Y."/>
            <person name="Zwiers L.-H."/>
            <person name="Turgeon B."/>
            <person name="Goodwin S."/>
            <person name="Spatafora J."/>
            <person name="Crous P."/>
            <person name="Grigoriev I."/>
        </authorList>
    </citation>
    <scope>NUCLEOTIDE SEQUENCE</scope>
    <source>
        <strain evidence="1">SCOH1-5</strain>
    </source>
</reference>
<keyword evidence="2" id="KW-1185">Reference proteome</keyword>
<dbReference type="PANTHER" id="PTHR36847:SF1">
    <property type="entry name" value="AMIDOLIGASE ENZYME"/>
    <property type="match status" value="1"/>
</dbReference>
<dbReference type="InterPro" id="IPR022025">
    <property type="entry name" value="Amidoligase_2"/>
</dbReference>
<dbReference type="PANTHER" id="PTHR36847">
    <property type="entry name" value="AMIDOLIGASE ENZYME"/>
    <property type="match status" value="1"/>
</dbReference>
<gene>
    <name evidence="1" type="ORF">CERZMDRAFT_85856</name>
</gene>